<comment type="caution">
    <text evidence="1">The sequence shown here is derived from an EMBL/GenBank/DDBJ whole genome shotgun (WGS) entry which is preliminary data.</text>
</comment>
<name>A0ABS0VHT9_PSEVE</name>
<gene>
    <name evidence="1" type="ORF">YA0849_19005</name>
</gene>
<dbReference type="EMBL" id="JAEILD010000093">
    <property type="protein sequence ID" value="MBI6651090.1"/>
    <property type="molecule type" value="Genomic_DNA"/>
</dbReference>
<protein>
    <submittedName>
        <fullName evidence="1">Uncharacterized protein</fullName>
    </submittedName>
</protein>
<dbReference type="RefSeq" id="WP_198717602.1">
    <property type="nucleotide sequence ID" value="NZ_JAEILD010000093.1"/>
</dbReference>
<keyword evidence="2" id="KW-1185">Reference proteome</keyword>
<evidence type="ECO:0000313" key="2">
    <source>
        <dbReference type="Proteomes" id="UP000614123"/>
    </source>
</evidence>
<organism evidence="1 2">
    <name type="scientific">Pseudomonas veronii</name>
    <dbReference type="NCBI Taxonomy" id="76761"/>
    <lineage>
        <taxon>Bacteria</taxon>
        <taxon>Pseudomonadati</taxon>
        <taxon>Pseudomonadota</taxon>
        <taxon>Gammaproteobacteria</taxon>
        <taxon>Pseudomonadales</taxon>
        <taxon>Pseudomonadaceae</taxon>
        <taxon>Pseudomonas</taxon>
    </lineage>
</organism>
<accession>A0ABS0VHT9</accession>
<dbReference type="Proteomes" id="UP000614123">
    <property type="component" value="Unassembled WGS sequence"/>
</dbReference>
<proteinExistence type="predicted"/>
<sequence length="65" mass="7577">MSVKIEQLSSQSEHRWSVCIGARRIQFRNEQGAKDYAEKLKERIEAPHSFPRAWSSADKRDSSEQ</sequence>
<evidence type="ECO:0000313" key="1">
    <source>
        <dbReference type="EMBL" id="MBI6651090.1"/>
    </source>
</evidence>
<reference evidence="1 2" key="1">
    <citation type="submission" date="2020-12" db="EMBL/GenBank/DDBJ databases">
        <title>Comparative genomic insights into the epidemiology and virulence of plant pathogenic Pseudomonads from Turkey.</title>
        <authorList>
            <person name="Dillon M."/>
            <person name="Ruiz-Bedoya T."/>
            <person name="Bendalovic-Torma C."/>
            <person name="Guttman K.M."/>
            <person name="Kwak H."/>
            <person name="Middleton M.A."/>
            <person name="Wang P.W."/>
            <person name="Horuz S."/>
            <person name="Aysan Y."/>
            <person name="Guttman D.S."/>
        </authorList>
    </citation>
    <scope>NUCLEOTIDE SEQUENCE [LARGE SCALE GENOMIC DNA]</scope>
    <source>
        <strain evidence="1 2">S4_EA_3a</strain>
    </source>
</reference>